<dbReference type="RefSeq" id="WP_380060870.1">
    <property type="nucleotide sequence ID" value="NZ_JBHSEI010000002.1"/>
</dbReference>
<gene>
    <name evidence="1" type="ORF">ACFO0D_05765</name>
</gene>
<name>A0ABV9I6Y9_9DEIO</name>
<keyword evidence="2" id="KW-1185">Reference proteome</keyword>
<evidence type="ECO:0000313" key="1">
    <source>
        <dbReference type="EMBL" id="MFC4637842.1"/>
    </source>
</evidence>
<protein>
    <submittedName>
        <fullName evidence="1">Uncharacterized protein</fullName>
    </submittedName>
</protein>
<dbReference type="EMBL" id="JBHSEI010000002">
    <property type="protein sequence ID" value="MFC4637842.1"/>
    <property type="molecule type" value="Genomic_DNA"/>
</dbReference>
<sequence>MFYHLLIAGIGEAADVVRWADGWIAQLETPPDALLDVSLNGKRVNDLIHSLGELAAPRLTSESLPLLCRILHGHLVQKPDELRRVVRLLYWANVERVLPDEFAHDVYMLDDSLDLAGEGIYGTVEEIYSETVDILERYGATLPDGADLM</sequence>
<proteinExistence type="predicted"/>
<dbReference type="Proteomes" id="UP001595952">
    <property type="component" value="Unassembled WGS sequence"/>
</dbReference>
<accession>A0ABV9I6Y9</accession>
<evidence type="ECO:0000313" key="2">
    <source>
        <dbReference type="Proteomes" id="UP001595952"/>
    </source>
</evidence>
<comment type="caution">
    <text evidence="1">The sequence shown here is derived from an EMBL/GenBank/DDBJ whole genome shotgun (WGS) entry which is preliminary data.</text>
</comment>
<reference evidence="2" key="1">
    <citation type="journal article" date="2019" name="Int. J. Syst. Evol. Microbiol.">
        <title>The Global Catalogue of Microorganisms (GCM) 10K type strain sequencing project: providing services to taxonomists for standard genome sequencing and annotation.</title>
        <authorList>
            <consortium name="The Broad Institute Genomics Platform"/>
            <consortium name="The Broad Institute Genome Sequencing Center for Infectious Disease"/>
            <person name="Wu L."/>
            <person name="Ma J."/>
        </authorList>
    </citation>
    <scope>NUCLEOTIDE SEQUENCE [LARGE SCALE GENOMIC DNA]</scope>
    <source>
        <strain evidence="2">CCUG 55995</strain>
    </source>
</reference>
<organism evidence="1 2">
    <name type="scientific">Deinococcus hohokamensis</name>
    <dbReference type="NCBI Taxonomy" id="309883"/>
    <lineage>
        <taxon>Bacteria</taxon>
        <taxon>Thermotogati</taxon>
        <taxon>Deinococcota</taxon>
        <taxon>Deinococci</taxon>
        <taxon>Deinococcales</taxon>
        <taxon>Deinococcaceae</taxon>
        <taxon>Deinococcus</taxon>
    </lineage>
</organism>